<dbReference type="AlphaFoldDB" id="A0A843YJZ2"/>
<keyword evidence="3" id="KW-0547">Nucleotide-binding</keyword>
<dbReference type="Pfam" id="PF00005">
    <property type="entry name" value="ABC_tran"/>
    <property type="match status" value="1"/>
</dbReference>
<name>A0A843YJZ2_9RHOB</name>
<evidence type="ECO:0000256" key="3">
    <source>
        <dbReference type="ARBA" id="ARBA00022741"/>
    </source>
</evidence>
<feature type="domain" description="ABC transporter" evidence="5">
    <location>
        <begin position="4"/>
        <end position="252"/>
    </location>
</feature>
<accession>A0A843YJZ2</accession>
<dbReference type="GO" id="GO:0008643">
    <property type="term" value="P:carbohydrate transport"/>
    <property type="evidence" value="ECO:0007669"/>
    <property type="project" value="InterPro"/>
</dbReference>
<dbReference type="PROSITE" id="PS00211">
    <property type="entry name" value="ABC_TRANSPORTER_1"/>
    <property type="match status" value="1"/>
</dbReference>
<keyword evidence="7" id="KW-1185">Reference proteome</keyword>
<keyword evidence="4 6" id="KW-0067">ATP-binding</keyword>
<dbReference type="EMBL" id="WIBF01000012">
    <property type="protein sequence ID" value="MQQ10138.1"/>
    <property type="molecule type" value="Genomic_DNA"/>
</dbReference>
<dbReference type="InterPro" id="IPR017871">
    <property type="entry name" value="ABC_transporter-like_CS"/>
</dbReference>
<evidence type="ECO:0000256" key="2">
    <source>
        <dbReference type="ARBA" id="ARBA00022448"/>
    </source>
</evidence>
<reference evidence="6 7" key="1">
    <citation type="submission" date="2019-10" db="EMBL/GenBank/DDBJ databases">
        <title>Epibacterium sp. nov., isolated from seawater.</title>
        <authorList>
            <person name="Zhang X."/>
            <person name="Li N."/>
        </authorList>
    </citation>
    <scope>NUCLEOTIDE SEQUENCE [LARGE SCALE GENOMIC DNA]</scope>
    <source>
        <strain evidence="6 7">SM1979</strain>
    </source>
</reference>
<dbReference type="InterPro" id="IPR047641">
    <property type="entry name" value="ABC_transpr_MalK/UgpC-like"/>
</dbReference>
<dbReference type="InterPro" id="IPR012340">
    <property type="entry name" value="NA-bd_OB-fold"/>
</dbReference>
<evidence type="ECO:0000256" key="4">
    <source>
        <dbReference type="ARBA" id="ARBA00022840"/>
    </source>
</evidence>
<dbReference type="GO" id="GO:0055052">
    <property type="term" value="C:ATP-binding cassette (ABC) transporter complex, substrate-binding subunit-containing"/>
    <property type="evidence" value="ECO:0007669"/>
    <property type="project" value="TreeGrafter"/>
</dbReference>
<dbReference type="PANTHER" id="PTHR43875">
    <property type="entry name" value="MALTODEXTRIN IMPORT ATP-BINDING PROTEIN MSMX"/>
    <property type="match status" value="1"/>
</dbReference>
<evidence type="ECO:0000313" key="7">
    <source>
        <dbReference type="Proteomes" id="UP000444174"/>
    </source>
</evidence>
<gene>
    <name evidence="6" type="ORF">GFB49_16845</name>
</gene>
<dbReference type="InterPro" id="IPR015855">
    <property type="entry name" value="ABC_transpr_MalK-like"/>
</dbReference>
<dbReference type="RefSeq" id="WP_153217115.1">
    <property type="nucleotide sequence ID" value="NZ_WIBF01000012.1"/>
</dbReference>
<dbReference type="GO" id="GO:0140359">
    <property type="term" value="F:ABC-type transporter activity"/>
    <property type="evidence" value="ECO:0007669"/>
    <property type="project" value="InterPro"/>
</dbReference>
<keyword evidence="2" id="KW-0813">Transport</keyword>
<dbReference type="Gene3D" id="2.40.50.140">
    <property type="entry name" value="Nucleic acid-binding proteins"/>
    <property type="match status" value="1"/>
</dbReference>
<evidence type="ECO:0000313" key="6">
    <source>
        <dbReference type="EMBL" id="MQQ10138.1"/>
    </source>
</evidence>
<evidence type="ECO:0000259" key="5">
    <source>
        <dbReference type="PROSITE" id="PS50893"/>
    </source>
</evidence>
<evidence type="ECO:0000256" key="1">
    <source>
        <dbReference type="ARBA" id="ARBA00005417"/>
    </source>
</evidence>
<dbReference type="SUPFAM" id="SSF50331">
    <property type="entry name" value="MOP-like"/>
    <property type="match status" value="1"/>
</dbReference>
<dbReference type="InterPro" id="IPR003439">
    <property type="entry name" value="ABC_transporter-like_ATP-bd"/>
</dbReference>
<dbReference type="FunFam" id="3.40.50.300:FF:000042">
    <property type="entry name" value="Maltose/maltodextrin ABC transporter, ATP-binding protein"/>
    <property type="match status" value="1"/>
</dbReference>
<dbReference type="SMART" id="SM00382">
    <property type="entry name" value="AAA"/>
    <property type="match status" value="1"/>
</dbReference>
<comment type="similarity">
    <text evidence="1">Belongs to the ABC transporter superfamily.</text>
</comment>
<dbReference type="Proteomes" id="UP000444174">
    <property type="component" value="Unassembled WGS sequence"/>
</dbReference>
<comment type="caution">
    <text evidence="6">The sequence shown here is derived from an EMBL/GenBank/DDBJ whole genome shotgun (WGS) entry which is preliminary data.</text>
</comment>
<dbReference type="GO" id="GO:0005524">
    <property type="term" value="F:ATP binding"/>
    <property type="evidence" value="ECO:0007669"/>
    <property type="project" value="UniProtKB-KW"/>
</dbReference>
<dbReference type="CDD" id="cd03301">
    <property type="entry name" value="ABC_MalK_N"/>
    <property type="match status" value="1"/>
</dbReference>
<protein>
    <submittedName>
        <fullName evidence="6">ATP-binding cassette domain-containing protein</fullName>
    </submittedName>
</protein>
<dbReference type="GO" id="GO:0016887">
    <property type="term" value="F:ATP hydrolysis activity"/>
    <property type="evidence" value="ECO:0007669"/>
    <property type="project" value="InterPro"/>
</dbReference>
<dbReference type="Gene3D" id="2.40.50.100">
    <property type="match status" value="1"/>
</dbReference>
<sequence>MARLDLSNIKKSFGETPVLHDISLNVADGEFVSLVGQSGCGKSTLLRIIAGLESPDSGDILIDGVSVRDSAPKDRNIAMVFQDYALYPHMSVGENMAMPLVMARLPLYARLPGMRSVIPVGRRTQPEIRGEVEKVARQLRIDHLLDRKPAQLSGGQRQRVALGRALVRNPQVFLMDEPLSNLDAKLRVQVRTEITELHASSGLTFVYVTHDQVEAMTMSNRVALLQAGHLLQVGAPNALYSDPASLDVARFIGSPEINIAAGEREDNGVRLGQALLPVSVTGQGPVQIGIRPETLSVADAPGLINPGPSAHLPKLTLRKRMIEDLGPEVLIHGAFDHAPDALIRVRAQKSDAYGASDDLTRAQSLQVMLNPQQLLFFDAQGQRLEARAQIAAEVA</sequence>
<proteinExistence type="inferred from homology"/>
<dbReference type="InterPro" id="IPR027417">
    <property type="entry name" value="P-loop_NTPase"/>
</dbReference>
<organism evidence="6 7">
    <name type="scientific">Tritonibacter litoralis</name>
    <dbReference type="NCBI Taxonomy" id="2662264"/>
    <lineage>
        <taxon>Bacteria</taxon>
        <taxon>Pseudomonadati</taxon>
        <taxon>Pseudomonadota</taxon>
        <taxon>Alphaproteobacteria</taxon>
        <taxon>Rhodobacterales</taxon>
        <taxon>Paracoccaceae</taxon>
        <taxon>Tritonibacter</taxon>
    </lineage>
</organism>
<dbReference type="SUPFAM" id="SSF52540">
    <property type="entry name" value="P-loop containing nucleoside triphosphate hydrolases"/>
    <property type="match status" value="1"/>
</dbReference>
<dbReference type="Gene3D" id="3.40.50.300">
    <property type="entry name" value="P-loop containing nucleotide triphosphate hydrolases"/>
    <property type="match status" value="1"/>
</dbReference>
<dbReference type="PANTHER" id="PTHR43875:SF1">
    <property type="entry name" value="OSMOPROTECTIVE COMPOUNDS UPTAKE ATP-BINDING PROTEIN GGTA"/>
    <property type="match status" value="1"/>
</dbReference>
<dbReference type="InterPro" id="IPR003593">
    <property type="entry name" value="AAA+_ATPase"/>
</dbReference>
<dbReference type="InterPro" id="IPR008995">
    <property type="entry name" value="Mo/tungstate-bd_C_term_dom"/>
</dbReference>
<dbReference type="PROSITE" id="PS50893">
    <property type="entry name" value="ABC_TRANSPORTER_2"/>
    <property type="match status" value="1"/>
</dbReference>